<dbReference type="PROSITE" id="PS51354">
    <property type="entry name" value="GLUTAREDOXIN_2"/>
    <property type="match status" value="1"/>
</dbReference>
<keyword evidence="9" id="KW-1185">Reference proteome</keyword>
<dbReference type="Gene3D" id="3.40.30.10">
    <property type="entry name" value="Glutaredoxin"/>
    <property type="match status" value="1"/>
</dbReference>
<name>A0A267GBU1_9PLAT</name>
<dbReference type="GO" id="GO:0015035">
    <property type="term" value="F:protein-disulfide reductase activity"/>
    <property type="evidence" value="ECO:0007669"/>
    <property type="project" value="TreeGrafter"/>
</dbReference>
<dbReference type="STRING" id="282301.A0A267GBU1"/>
<evidence type="ECO:0000256" key="6">
    <source>
        <dbReference type="ARBA" id="ARBA00023284"/>
    </source>
</evidence>
<sequence length="167" mass="17436">SAIKSGRTLHTLLTSASSSSIISATSPSFTTSGIVSSCGSGMGNKQSSDGKSNLTPAEFIVDTVKRNPVVVFSKTTCPHCVQVKSLFGQLKVPATVIELDKRQDADKLHPELIKQTGARTVPQVFVCGQRVGGASDTMSLHKAGGLEELIAKCWKPSRCGGSKCDGA</sequence>
<dbReference type="InterPro" id="IPR011767">
    <property type="entry name" value="GLR_AS"/>
</dbReference>
<feature type="domain" description="Glutaredoxin" evidence="7">
    <location>
        <begin position="69"/>
        <end position="130"/>
    </location>
</feature>
<comment type="similarity">
    <text evidence="2">Belongs to the glutaredoxin family.</text>
</comment>
<dbReference type="CDD" id="cd03419">
    <property type="entry name" value="GRX_GRXh_1_2_like"/>
    <property type="match status" value="1"/>
</dbReference>
<dbReference type="InterPro" id="IPR014025">
    <property type="entry name" value="Glutaredoxin_subgr"/>
</dbReference>
<evidence type="ECO:0000256" key="4">
    <source>
        <dbReference type="ARBA" id="ARBA00022982"/>
    </source>
</evidence>
<evidence type="ECO:0000313" key="8">
    <source>
        <dbReference type="EMBL" id="PAA83498.1"/>
    </source>
</evidence>
<organism evidence="8 9">
    <name type="scientific">Macrostomum lignano</name>
    <dbReference type="NCBI Taxonomy" id="282301"/>
    <lineage>
        <taxon>Eukaryota</taxon>
        <taxon>Metazoa</taxon>
        <taxon>Spiralia</taxon>
        <taxon>Lophotrochozoa</taxon>
        <taxon>Platyhelminthes</taxon>
        <taxon>Rhabditophora</taxon>
        <taxon>Macrostomorpha</taxon>
        <taxon>Macrostomida</taxon>
        <taxon>Macrostomidae</taxon>
        <taxon>Macrostomum</taxon>
    </lineage>
</organism>
<keyword evidence="6" id="KW-0676">Redox-active center</keyword>
<dbReference type="OrthoDB" id="418495at2759"/>
<comment type="caution">
    <text evidence="8">The sequence shown here is derived from an EMBL/GenBank/DDBJ whole genome shotgun (WGS) entry which is preliminary data.</text>
</comment>
<comment type="function">
    <text evidence="1">Has a glutathione-disulfide oxidoreductase activity in the presence of NADPH and glutathione reductase. Reduces low molecular weight disulfides and proteins.</text>
</comment>
<evidence type="ECO:0000259" key="7">
    <source>
        <dbReference type="Pfam" id="PF00462"/>
    </source>
</evidence>
<dbReference type="PRINTS" id="PR00160">
    <property type="entry name" value="GLUTAREDOXIN"/>
</dbReference>
<dbReference type="PANTHER" id="PTHR46679:SF1">
    <property type="entry name" value="GLUTAREDOXIN-2, MITOCHONDRIAL"/>
    <property type="match status" value="1"/>
</dbReference>
<dbReference type="GO" id="GO:0005739">
    <property type="term" value="C:mitochondrion"/>
    <property type="evidence" value="ECO:0007669"/>
    <property type="project" value="TreeGrafter"/>
</dbReference>
<evidence type="ECO:0000256" key="2">
    <source>
        <dbReference type="ARBA" id="ARBA00007787"/>
    </source>
</evidence>
<evidence type="ECO:0000256" key="3">
    <source>
        <dbReference type="ARBA" id="ARBA00022448"/>
    </source>
</evidence>
<dbReference type="InterPro" id="IPR002109">
    <property type="entry name" value="Glutaredoxin"/>
</dbReference>
<evidence type="ECO:0000256" key="1">
    <source>
        <dbReference type="ARBA" id="ARBA00002549"/>
    </source>
</evidence>
<dbReference type="InterPro" id="IPR036249">
    <property type="entry name" value="Thioredoxin-like_sf"/>
</dbReference>
<dbReference type="Proteomes" id="UP000215902">
    <property type="component" value="Unassembled WGS sequence"/>
</dbReference>
<reference evidence="8 9" key="1">
    <citation type="submission" date="2017-06" db="EMBL/GenBank/DDBJ databases">
        <title>A platform for efficient transgenesis in Macrostomum lignano, a flatworm model organism for stem cell research.</title>
        <authorList>
            <person name="Berezikov E."/>
        </authorList>
    </citation>
    <scope>NUCLEOTIDE SEQUENCE [LARGE SCALE GENOMIC DNA]</scope>
    <source>
        <strain evidence="8">DV1</strain>
        <tissue evidence="8">Whole organism</tissue>
    </source>
</reference>
<feature type="non-terminal residue" evidence="8">
    <location>
        <position position="1"/>
    </location>
</feature>
<accession>A0A267GBU1</accession>
<dbReference type="AlphaFoldDB" id="A0A267GBU1"/>
<proteinExistence type="inferred from homology"/>
<dbReference type="Pfam" id="PF00462">
    <property type="entry name" value="Glutaredoxin"/>
    <property type="match status" value="1"/>
</dbReference>
<protein>
    <recommendedName>
        <fullName evidence="7">Glutaredoxin domain-containing protein</fullName>
    </recommendedName>
</protein>
<evidence type="ECO:0000256" key="5">
    <source>
        <dbReference type="ARBA" id="ARBA00023157"/>
    </source>
</evidence>
<keyword evidence="4" id="KW-0249">Electron transport</keyword>
<dbReference type="PROSITE" id="PS00195">
    <property type="entry name" value="GLUTAREDOXIN_1"/>
    <property type="match status" value="1"/>
</dbReference>
<dbReference type="EMBL" id="NIVC01000416">
    <property type="protein sequence ID" value="PAA83498.1"/>
    <property type="molecule type" value="Genomic_DNA"/>
</dbReference>
<dbReference type="PANTHER" id="PTHR46679">
    <property type="match status" value="1"/>
</dbReference>
<gene>
    <name evidence="8" type="ORF">BOX15_Mlig028047g2</name>
</gene>
<evidence type="ECO:0000313" key="9">
    <source>
        <dbReference type="Proteomes" id="UP000215902"/>
    </source>
</evidence>
<keyword evidence="5" id="KW-1015">Disulfide bond</keyword>
<dbReference type="SUPFAM" id="SSF52833">
    <property type="entry name" value="Thioredoxin-like"/>
    <property type="match status" value="1"/>
</dbReference>
<keyword evidence="3" id="KW-0813">Transport</keyword>